<evidence type="ECO:0000256" key="4">
    <source>
        <dbReference type="PROSITE-ProRule" id="PRU00134"/>
    </source>
</evidence>
<gene>
    <name evidence="6" type="ORF">PECAL_3P19330</name>
</gene>
<dbReference type="EMBL" id="CAKKNE010000003">
    <property type="protein sequence ID" value="CAH0371961.1"/>
    <property type="molecule type" value="Genomic_DNA"/>
</dbReference>
<dbReference type="Pfam" id="PF01753">
    <property type="entry name" value="zf-MYND"/>
    <property type="match status" value="1"/>
</dbReference>
<organism evidence="6 7">
    <name type="scientific">Pelagomonas calceolata</name>
    <dbReference type="NCBI Taxonomy" id="35677"/>
    <lineage>
        <taxon>Eukaryota</taxon>
        <taxon>Sar</taxon>
        <taxon>Stramenopiles</taxon>
        <taxon>Ochrophyta</taxon>
        <taxon>Pelagophyceae</taxon>
        <taxon>Pelagomonadales</taxon>
        <taxon>Pelagomonadaceae</taxon>
        <taxon>Pelagomonas</taxon>
    </lineage>
</organism>
<evidence type="ECO:0000313" key="6">
    <source>
        <dbReference type="EMBL" id="CAH0371961.1"/>
    </source>
</evidence>
<reference evidence="6" key="1">
    <citation type="submission" date="2021-11" db="EMBL/GenBank/DDBJ databases">
        <authorList>
            <consortium name="Genoscope - CEA"/>
            <person name="William W."/>
        </authorList>
    </citation>
    <scope>NUCLEOTIDE SEQUENCE</scope>
</reference>
<dbReference type="SUPFAM" id="SSF144232">
    <property type="entry name" value="HIT/MYND zinc finger-like"/>
    <property type="match status" value="1"/>
</dbReference>
<dbReference type="InterPro" id="IPR002893">
    <property type="entry name" value="Znf_MYND"/>
</dbReference>
<dbReference type="PANTHER" id="PTHR46082:SF6">
    <property type="entry name" value="AAA+ ATPASE DOMAIN-CONTAINING PROTEIN-RELATED"/>
    <property type="match status" value="1"/>
</dbReference>
<evidence type="ECO:0000256" key="3">
    <source>
        <dbReference type="ARBA" id="ARBA00022833"/>
    </source>
</evidence>
<dbReference type="SUPFAM" id="SSF48452">
    <property type="entry name" value="TPR-like"/>
    <property type="match status" value="1"/>
</dbReference>
<keyword evidence="1" id="KW-0479">Metal-binding</keyword>
<dbReference type="InterPro" id="IPR011990">
    <property type="entry name" value="TPR-like_helical_dom_sf"/>
</dbReference>
<dbReference type="Gene3D" id="1.25.40.10">
    <property type="entry name" value="Tetratricopeptide repeat domain"/>
    <property type="match status" value="1"/>
</dbReference>
<dbReference type="Proteomes" id="UP000789595">
    <property type="component" value="Unassembled WGS sequence"/>
</dbReference>
<dbReference type="PANTHER" id="PTHR46082">
    <property type="entry name" value="ATP/GTP-BINDING PROTEIN-RELATED"/>
    <property type="match status" value="1"/>
</dbReference>
<keyword evidence="2 4" id="KW-0863">Zinc-finger</keyword>
<dbReference type="AlphaFoldDB" id="A0A8J2SJH7"/>
<protein>
    <recommendedName>
        <fullName evidence="5">MYND-type domain-containing protein</fullName>
    </recommendedName>
</protein>
<proteinExistence type="predicted"/>
<dbReference type="Gene3D" id="6.10.140.2220">
    <property type="match status" value="1"/>
</dbReference>
<evidence type="ECO:0000256" key="1">
    <source>
        <dbReference type="ARBA" id="ARBA00022723"/>
    </source>
</evidence>
<accession>A0A8J2SJH7</accession>
<evidence type="ECO:0000256" key="2">
    <source>
        <dbReference type="ARBA" id="ARBA00022771"/>
    </source>
</evidence>
<name>A0A8J2SJH7_9STRA</name>
<evidence type="ECO:0000259" key="5">
    <source>
        <dbReference type="PROSITE" id="PS50865"/>
    </source>
</evidence>
<dbReference type="PROSITE" id="PS50865">
    <property type="entry name" value="ZF_MYND_2"/>
    <property type="match status" value="1"/>
</dbReference>
<dbReference type="Gene3D" id="3.30.40.10">
    <property type="entry name" value="Zinc/RING finger domain, C3HC4 (zinc finger)"/>
    <property type="match status" value="1"/>
</dbReference>
<dbReference type="InterPro" id="IPR013083">
    <property type="entry name" value="Znf_RING/FYVE/PHD"/>
</dbReference>
<keyword evidence="7" id="KW-1185">Reference proteome</keyword>
<dbReference type="GO" id="GO:0008270">
    <property type="term" value="F:zinc ion binding"/>
    <property type="evidence" value="ECO:0007669"/>
    <property type="project" value="UniProtKB-KW"/>
</dbReference>
<dbReference type="InterPro" id="IPR053137">
    <property type="entry name" value="NLR-like"/>
</dbReference>
<dbReference type="Pfam" id="PF13424">
    <property type="entry name" value="TPR_12"/>
    <property type="match status" value="1"/>
</dbReference>
<feature type="domain" description="MYND-type" evidence="5">
    <location>
        <begin position="6"/>
        <end position="47"/>
    </location>
</feature>
<keyword evidence="3" id="KW-0862">Zinc</keyword>
<evidence type="ECO:0000313" key="7">
    <source>
        <dbReference type="Proteomes" id="UP000789595"/>
    </source>
</evidence>
<sequence length="390" mass="42900">MILTQCAVCATELGLSLGKKCGRCSTRYCGAECQVQHWKEGGHDTLCKKIKKAGGAEQYHADTKYTEAVSVAVEKCAEDTKGQTCFICTQALHWKTKEGLVRGCACRGTAGFAHVSCLVEQAKLLFEEAKANNWHDKRGQASWRRWHKCSLCEQGYHSVVSCALGWACWKTYLKYSDNEVLQQLAMSRLGCGLSDADRHADAASIREAELSMLRRLEGSESSILTVQSNLANSYQMLGRLGEALRLRRDVYSGRLKLNGDQHADTLLAVTNYASCLLSLRRFGEVKSLLRKAIPVAPRVLGESDSVTLKMRGCYAEALKSDPGATLDDVREAVTTFEELERTARRVFGGAHPITKGLEKCLRDARAAFHARESDVESIREGVEAMPPGGA</sequence>
<comment type="caution">
    <text evidence="6">The sequence shown here is derived from an EMBL/GenBank/DDBJ whole genome shotgun (WGS) entry which is preliminary data.</text>
</comment>